<feature type="non-terminal residue" evidence="5">
    <location>
        <position position="252"/>
    </location>
</feature>
<dbReference type="InterPro" id="IPR002941">
    <property type="entry name" value="DNA_methylase_N4/N6"/>
</dbReference>
<comment type="caution">
    <text evidence="5">The sequence shown here is derived from an EMBL/GenBank/DDBJ whole genome shotgun (WGS) entry which is preliminary data.</text>
</comment>
<organism evidence="5">
    <name type="scientific">marine sediment metagenome</name>
    <dbReference type="NCBI Taxonomy" id="412755"/>
    <lineage>
        <taxon>unclassified sequences</taxon>
        <taxon>metagenomes</taxon>
        <taxon>ecological metagenomes</taxon>
    </lineage>
</organism>
<keyword evidence="2" id="KW-0489">Methyltransferase</keyword>
<proteinExistence type="inferred from homology"/>
<dbReference type="SUPFAM" id="SSF53335">
    <property type="entry name" value="S-adenosyl-L-methionine-dependent methyltransferases"/>
    <property type="match status" value="1"/>
</dbReference>
<sequence length="252" mass="29073">VSNVPEESHEEVAANEAQWAEWRELFHIDEEERDLFTAAAKARKARRLAFLKAHPTLVLDTRHFDADFVDRLLGSFEDLDGMTDGLLIHGENFQALNLLLEKYRKTASCIYIDPPYNSKTTAILYKNDYKHSTWLSLMDNRLALSSLLAAPDGSHIVAIDENEQEVLGRLLSRRFPDHAKVCVAVVHNKKGIQGDYFSYNHDYAYFCMPPALRETNAKPIAETEWDYANLRKWGRESRRETAKTCFYPIYVE</sequence>
<dbReference type="AlphaFoldDB" id="X1L668"/>
<evidence type="ECO:0000259" key="4">
    <source>
        <dbReference type="Pfam" id="PF01555"/>
    </source>
</evidence>
<dbReference type="GO" id="GO:0008170">
    <property type="term" value="F:N-methyltransferase activity"/>
    <property type="evidence" value="ECO:0007669"/>
    <property type="project" value="InterPro"/>
</dbReference>
<dbReference type="InterPro" id="IPR029063">
    <property type="entry name" value="SAM-dependent_MTases_sf"/>
</dbReference>
<feature type="non-terminal residue" evidence="5">
    <location>
        <position position="1"/>
    </location>
</feature>
<dbReference type="InterPro" id="IPR002052">
    <property type="entry name" value="DNA_methylase_N6_adenine_CS"/>
</dbReference>
<dbReference type="Pfam" id="PF01555">
    <property type="entry name" value="N6_N4_Mtase"/>
    <property type="match status" value="1"/>
</dbReference>
<protein>
    <recommendedName>
        <fullName evidence="4">DNA methylase N-4/N-6 domain-containing protein</fullName>
    </recommendedName>
</protein>
<dbReference type="GO" id="GO:0032259">
    <property type="term" value="P:methylation"/>
    <property type="evidence" value="ECO:0007669"/>
    <property type="project" value="UniProtKB-KW"/>
</dbReference>
<evidence type="ECO:0000313" key="5">
    <source>
        <dbReference type="EMBL" id="GAH89648.1"/>
    </source>
</evidence>
<dbReference type="GO" id="GO:0003677">
    <property type="term" value="F:DNA binding"/>
    <property type="evidence" value="ECO:0007669"/>
    <property type="project" value="InterPro"/>
</dbReference>
<dbReference type="PROSITE" id="PS00092">
    <property type="entry name" value="N6_MTASE"/>
    <property type="match status" value="1"/>
</dbReference>
<accession>X1L668</accession>
<name>X1L668_9ZZZZ</name>
<evidence type="ECO:0000256" key="2">
    <source>
        <dbReference type="ARBA" id="ARBA00022603"/>
    </source>
</evidence>
<dbReference type="EMBL" id="BARU01036443">
    <property type="protein sequence ID" value="GAH89648.1"/>
    <property type="molecule type" value="Genomic_DNA"/>
</dbReference>
<evidence type="ECO:0000256" key="3">
    <source>
        <dbReference type="ARBA" id="ARBA00022679"/>
    </source>
</evidence>
<gene>
    <name evidence="5" type="ORF">S03H2_56902</name>
</gene>
<evidence type="ECO:0000256" key="1">
    <source>
        <dbReference type="ARBA" id="ARBA00006594"/>
    </source>
</evidence>
<keyword evidence="3" id="KW-0808">Transferase</keyword>
<comment type="similarity">
    <text evidence="1">Belongs to the N(4)/N(6)-methyltransferase family.</text>
</comment>
<dbReference type="Gene3D" id="3.40.50.150">
    <property type="entry name" value="Vaccinia Virus protein VP39"/>
    <property type="match status" value="1"/>
</dbReference>
<reference evidence="5" key="1">
    <citation type="journal article" date="2014" name="Front. Microbiol.">
        <title>High frequency of phylogenetically diverse reductive dehalogenase-homologous genes in deep subseafloor sedimentary metagenomes.</title>
        <authorList>
            <person name="Kawai M."/>
            <person name="Futagami T."/>
            <person name="Toyoda A."/>
            <person name="Takaki Y."/>
            <person name="Nishi S."/>
            <person name="Hori S."/>
            <person name="Arai W."/>
            <person name="Tsubouchi T."/>
            <person name="Morono Y."/>
            <person name="Uchiyama I."/>
            <person name="Ito T."/>
            <person name="Fujiyama A."/>
            <person name="Inagaki F."/>
            <person name="Takami H."/>
        </authorList>
    </citation>
    <scope>NUCLEOTIDE SEQUENCE</scope>
    <source>
        <strain evidence="5">Expedition CK06-06</strain>
    </source>
</reference>
<feature type="domain" description="DNA methylase N-4/N-6" evidence="4">
    <location>
        <begin position="108"/>
        <end position="228"/>
    </location>
</feature>